<dbReference type="EMBL" id="PFLF01000036">
    <property type="protein sequence ID" value="PIY69296.1"/>
    <property type="molecule type" value="Genomic_DNA"/>
</dbReference>
<protein>
    <recommendedName>
        <fullName evidence="3">FCP1 homology domain-containing protein</fullName>
    </recommendedName>
</protein>
<organism evidence="1 2">
    <name type="scientific">Candidatus Roizmanbacteria bacterium CG_4_10_14_0_8_um_filter_39_9</name>
    <dbReference type="NCBI Taxonomy" id="1974829"/>
    <lineage>
        <taxon>Bacteria</taxon>
        <taxon>Candidatus Roizmaniibacteriota</taxon>
    </lineage>
</organism>
<dbReference type="AlphaFoldDB" id="A0A2M7QDJ7"/>
<gene>
    <name evidence="1" type="ORF">COY90_01400</name>
</gene>
<dbReference type="Proteomes" id="UP000230108">
    <property type="component" value="Unassembled WGS sequence"/>
</dbReference>
<evidence type="ECO:0008006" key="3">
    <source>
        <dbReference type="Google" id="ProtNLM"/>
    </source>
</evidence>
<dbReference type="Gene3D" id="3.40.50.1000">
    <property type="entry name" value="HAD superfamily/HAD-like"/>
    <property type="match status" value="1"/>
</dbReference>
<sequence>MKSKILRVGFDLDGVILYNPARIMRPLISIVKRLLLHKTKLKFYYPHSPFEKWAWKQFHRSSIFIAPGMNELKMLVKEKKIIAYLVTSRFSFFGTDLMRWINKNNLDTVFENVYFNKNDEQPHMYKEKMIKKLDLDFFIEDNFDIVRFVNNKSKTKILWIYNIFDFFVDYPLKFASLKAAIKSII</sequence>
<proteinExistence type="predicted"/>
<evidence type="ECO:0000313" key="2">
    <source>
        <dbReference type="Proteomes" id="UP000230108"/>
    </source>
</evidence>
<reference evidence="2" key="1">
    <citation type="submission" date="2017-09" db="EMBL/GenBank/DDBJ databases">
        <title>Depth-based differentiation of microbial function through sediment-hosted aquifers and enrichment of novel symbionts in the deep terrestrial subsurface.</title>
        <authorList>
            <person name="Probst A.J."/>
            <person name="Ladd B."/>
            <person name="Jarett J.K."/>
            <person name="Geller-Mcgrath D.E."/>
            <person name="Sieber C.M.K."/>
            <person name="Emerson J.B."/>
            <person name="Anantharaman K."/>
            <person name="Thomas B.C."/>
            <person name="Malmstrom R."/>
            <person name="Stieglmeier M."/>
            <person name="Klingl A."/>
            <person name="Woyke T."/>
            <person name="Ryan C.M."/>
            <person name="Banfield J.F."/>
        </authorList>
    </citation>
    <scope>NUCLEOTIDE SEQUENCE [LARGE SCALE GENOMIC DNA]</scope>
</reference>
<dbReference type="InterPro" id="IPR023214">
    <property type="entry name" value="HAD_sf"/>
</dbReference>
<name>A0A2M7QDJ7_9BACT</name>
<comment type="caution">
    <text evidence="1">The sequence shown here is derived from an EMBL/GenBank/DDBJ whole genome shotgun (WGS) entry which is preliminary data.</text>
</comment>
<evidence type="ECO:0000313" key="1">
    <source>
        <dbReference type="EMBL" id="PIY69296.1"/>
    </source>
</evidence>
<dbReference type="InterPro" id="IPR036412">
    <property type="entry name" value="HAD-like_sf"/>
</dbReference>
<dbReference type="SUPFAM" id="SSF56784">
    <property type="entry name" value="HAD-like"/>
    <property type="match status" value="1"/>
</dbReference>
<accession>A0A2M7QDJ7</accession>